<sequence>MKTVTQYQSTDGQIHKTVKAAKIRDAECNIEKWVNDNRLGCGGSWSGDMIASSLIEGGAKLHMLFRNLEQARNLKD</sequence>
<proteinExistence type="predicted"/>
<evidence type="ECO:0000313" key="1">
    <source>
        <dbReference type="EMBL" id="MDX2291715.1"/>
    </source>
</evidence>
<keyword evidence="2" id="KW-1185">Reference proteome</keyword>
<evidence type="ECO:0000313" key="2">
    <source>
        <dbReference type="Proteomes" id="UP001278571"/>
    </source>
</evidence>
<dbReference type="Proteomes" id="UP001278571">
    <property type="component" value="Unassembled WGS sequence"/>
</dbReference>
<protein>
    <submittedName>
        <fullName evidence="1">Uncharacterized protein</fullName>
    </submittedName>
</protein>
<comment type="caution">
    <text evidence="1">The sequence shown here is derived from an EMBL/GenBank/DDBJ whole genome shotgun (WGS) entry which is preliminary data.</text>
</comment>
<gene>
    <name evidence="1" type="ORF">R2363_05955</name>
</gene>
<name>A0ABU4K2R5_9ACTN</name>
<dbReference type="RefSeq" id="WP_319008257.1">
    <property type="nucleotide sequence ID" value="NZ_JAWJZF010000251.1"/>
</dbReference>
<organism evidence="1 2">
    <name type="scientific">Streptomyces roseolus</name>
    <dbReference type="NCBI Taxonomy" id="67358"/>
    <lineage>
        <taxon>Bacteria</taxon>
        <taxon>Bacillati</taxon>
        <taxon>Actinomycetota</taxon>
        <taxon>Actinomycetes</taxon>
        <taxon>Kitasatosporales</taxon>
        <taxon>Streptomycetaceae</taxon>
        <taxon>Streptomyces</taxon>
    </lineage>
</organism>
<reference evidence="1 2" key="1">
    <citation type="submission" date="2023-10" db="EMBL/GenBank/DDBJ databases">
        <authorList>
            <person name="Wang X.X."/>
        </authorList>
    </citation>
    <scope>NUCLEOTIDE SEQUENCE [LARGE SCALE GENOMIC DNA]</scope>
    <source>
        <strain evidence="1 2">NBRC 12816</strain>
    </source>
</reference>
<dbReference type="EMBL" id="JAWJZF010000251">
    <property type="protein sequence ID" value="MDX2291715.1"/>
    <property type="molecule type" value="Genomic_DNA"/>
</dbReference>
<accession>A0ABU4K2R5</accession>